<dbReference type="GO" id="GO:0005856">
    <property type="term" value="C:cytoskeleton"/>
    <property type="evidence" value="ECO:0007669"/>
    <property type="project" value="UniProtKB-SubCell"/>
</dbReference>
<accession>A0A915PS45</accession>
<keyword evidence="4" id="KW-1185">Reference proteome</keyword>
<dbReference type="Gene3D" id="3.80.10.10">
    <property type="entry name" value="Ribonuclease Inhibitor"/>
    <property type="match status" value="1"/>
</dbReference>
<dbReference type="PANTHER" id="PTHR10901:SF16">
    <property type="entry name" value="TROPOMODULIN"/>
    <property type="match status" value="1"/>
</dbReference>
<protein>
    <submittedName>
        <fullName evidence="5">Tropomodulin</fullName>
    </submittedName>
</protein>
<keyword evidence="2" id="KW-0963">Cytoplasm</keyword>
<dbReference type="SUPFAM" id="SSF52047">
    <property type="entry name" value="RNI-like"/>
    <property type="match status" value="1"/>
</dbReference>
<keyword evidence="3" id="KW-0206">Cytoskeleton</keyword>
<evidence type="ECO:0000256" key="1">
    <source>
        <dbReference type="ARBA" id="ARBA00004245"/>
    </source>
</evidence>
<evidence type="ECO:0000256" key="3">
    <source>
        <dbReference type="ARBA" id="ARBA00023212"/>
    </source>
</evidence>
<dbReference type="PANTHER" id="PTHR10901">
    <property type="entry name" value="TROPOMODULIN"/>
    <property type="match status" value="1"/>
</dbReference>
<dbReference type="InterPro" id="IPR032675">
    <property type="entry name" value="LRR_dom_sf"/>
</dbReference>
<evidence type="ECO:0000313" key="4">
    <source>
        <dbReference type="Proteomes" id="UP000887581"/>
    </source>
</evidence>
<dbReference type="WBParaSite" id="sdigi.contig27.g2145.t1">
    <property type="protein sequence ID" value="sdigi.contig27.g2145.t1"/>
    <property type="gene ID" value="sdigi.contig27.g2145"/>
</dbReference>
<dbReference type="GO" id="GO:0030239">
    <property type="term" value="P:myofibril assembly"/>
    <property type="evidence" value="ECO:0007669"/>
    <property type="project" value="TreeGrafter"/>
</dbReference>
<proteinExistence type="predicted"/>
<organism evidence="4 5">
    <name type="scientific">Setaria digitata</name>
    <dbReference type="NCBI Taxonomy" id="48799"/>
    <lineage>
        <taxon>Eukaryota</taxon>
        <taxon>Metazoa</taxon>
        <taxon>Ecdysozoa</taxon>
        <taxon>Nematoda</taxon>
        <taxon>Chromadorea</taxon>
        <taxon>Rhabditida</taxon>
        <taxon>Spirurina</taxon>
        <taxon>Spiruromorpha</taxon>
        <taxon>Filarioidea</taxon>
        <taxon>Setariidae</taxon>
        <taxon>Setaria</taxon>
    </lineage>
</organism>
<name>A0A915PS45_9BILA</name>
<dbReference type="GO" id="GO:0051694">
    <property type="term" value="P:pointed-end actin filament capping"/>
    <property type="evidence" value="ECO:0007669"/>
    <property type="project" value="InterPro"/>
</dbReference>
<comment type="subcellular location">
    <subcellularLocation>
        <location evidence="1">Cytoplasm</location>
        <location evidence="1">Cytoskeleton</location>
    </subcellularLocation>
</comment>
<evidence type="ECO:0000313" key="5">
    <source>
        <dbReference type="WBParaSite" id="sdigi.contig27.g2145.t1"/>
    </source>
</evidence>
<evidence type="ECO:0000256" key="2">
    <source>
        <dbReference type="ARBA" id="ARBA00022490"/>
    </source>
</evidence>
<reference evidence="5" key="1">
    <citation type="submission" date="2022-11" db="UniProtKB">
        <authorList>
            <consortium name="WormBaseParasite"/>
        </authorList>
    </citation>
    <scope>IDENTIFICATION</scope>
</reference>
<dbReference type="GO" id="GO:0007015">
    <property type="term" value="P:actin filament organization"/>
    <property type="evidence" value="ECO:0007669"/>
    <property type="project" value="TreeGrafter"/>
</dbReference>
<dbReference type="GO" id="GO:0005523">
    <property type="term" value="F:tropomyosin binding"/>
    <property type="evidence" value="ECO:0007669"/>
    <property type="project" value="InterPro"/>
</dbReference>
<sequence>MTMAERSELMTDADLIDAIQALEKQEPNDEVKELLKMMSENRIITWEEAEQIIGCSTYNSPVKSSLPQQTRPTEPDNDTDVDWSIQQLQLDNPKLKQINLNNMKRTPIPQVKRLLSAIKSNTHLEKIALANMGLYDNDCEPIFDVIASNKTLKSINLETNYLSGDFFARLFKAALVNQTLEEVKAVNQGVTFATAAEKEIIDAVFQNRGLTKVSINLRLPEGRHKIENAMIRNQEISKFFDFTNLENTKFRRKNAENIVKGRILRRQAVAAAREAEEAQKRTEEVNEPVVVKAESRKPQPVKPAILGNASHVPPARKQPPSIVGCAKQTLTDNTDEILPVVIGNVAKNPSTVLSKSSVTLSNEKTKVPTITDSDITNKVSLKAPALAESFSAIELVNVAASRKTELKRPSTKAKPTNSITEATPIKLKSKKLVSRKSLEQAVPEIELNTEEVYRKTSVSKKSSPAAKGSPILSGIAEVAAPASTKSALSRRQNSLISNSTKNNSAVSEITKSTSLIPQSFNEKPATLGRTIRKSSLVPPIFLAADQKNGPVKRNFSIPSKNSPEREKIAEKLGELKRSSLTSNPLNVPMPVYPFKRENASKSFNFN</sequence>
<dbReference type="AlphaFoldDB" id="A0A915PS45"/>
<dbReference type="InterPro" id="IPR004934">
    <property type="entry name" value="TMOD"/>
</dbReference>
<dbReference type="Proteomes" id="UP000887581">
    <property type="component" value="Unplaced"/>
</dbReference>
<dbReference type="GO" id="GO:0030016">
    <property type="term" value="C:myofibril"/>
    <property type="evidence" value="ECO:0007669"/>
    <property type="project" value="TreeGrafter"/>
</dbReference>